<organism evidence="1 2">
    <name type="scientific">Cryptolaemus montrouzieri</name>
    <dbReference type="NCBI Taxonomy" id="559131"/>
    <lineage>
        <taxon>Eukaryota</taxon>
        <taxon>Metazoa</taxon>
        <taxon>Ecdysozoa</taxon>
        <taxon>Arthropoda</taxon>
        <taxon>Hexapoda</taxon>
        <taxon>Insecta</taxon>
        <taxon>Pterygota</taxon>
        <taxon>Neoptera</taxon>
        <taxon>Endopterygota</taxon>
        <taxon>Coleoptera</taxon>
        <taxon>Polyphaga</taxon>
        <taxon>Cucujiformia</taxon>
        <taxon>Coccinelloidea</taxon>
        <taxon>Coccinellidae</taxon>
        <taxon>Scymninae</taxon>
        <taxon>Scymnini</taxon>
        <taxon>Cryptolaemus</taxon>
    </lineage>
</organism>
<evidence type="ECO:0000313" key="1">
    <source>
        <dbReference type="EMBL" id="KAL3279241.1"/>
    </source>
</evidence>
<comment type="caution">
    <text evidence="1">The sequence shown here is derived from an EMBL/GenBank/DDBJ whole genome shotgun (WGS) entry which is preliminary data.</text>
</comment>
<gene>
    <name evidence="1" type="ORF">HHI36_016754</name>
</gene>
<accession>A0ABD2NKF7</accession>
<dbReference type="Proteomes" id="UP001516400">
    <property type="component" value="Unassembled WGS sequence"/>
</dbReference>
<dbReference type="AlphaFoldDB" id="A0ABD2NKF7"/>
<evidence type="ECO:0000313" key="2">
    <source>
        <dbReference type="Proteomes" id="UP001516400"/>
    </source>
</evidence>
<reference evidence="1 2" key="1">
    <citation type="journal article" date="2021" name="BMC Biol.">
        <title>Horizontally acquired antibacterial genes associated with adaptive radiation of ladybird beetles.</title>
        <authorList>
            <person name="Li H.S."/>
            <person name="Tang X.F."/>
            <person name="Huang Y.H."/>
            <person name="Xu Z.Y."/>
            <person name="Chen M.L."/>
            <person name="Du X.Y."/>
            <person name="Qiu B.Y."/>
            <person name="Chen P.T."/>
            <person name="Zhang W."/>
            <person name="Slipinski A."/>
            <person name="Escalona H.E."/>
            <person name="Waterhouse R.M."/>
            <person name="Zwick A."/>
            <person name="Pang H."/>
        </authorList>
    </citation>
    <scope>NUCLEOTIDE SEQUENCE [LARGE SCALE GENOMIC DNA]</scope>
    <source>
        <strain evidence="1">SYSU2018</strain>
    </source>
</reference>
<proteinExistence type="predicted"/>
<sequence>MKVKPIGILDIEVEYRNIRNNMKFYVLKNGGQPLVGILSSMGFSNWGTPVVPVAKKWSYSSVWRLQGHHQPFHRGRLTPSSKDRGSVQLSARWSAVFRSGPVLPTNSVG</sequence>
<keyword evidence="2" id="KW-1185">Reference proteome</keyword>
<protein>
    <submittedName>
        <fullName evidence="1">Uncharacterized protein</fullName>
    </submittedName>
</protein>
<name>A0ABD2NKF7_9CUCU</name>
<dbReference type="EMBL" id="JABFTP020000124">
    <property type="protein sequence ID" value="KAL3279241.1"/>
    <property type="molecule type" value="Genomic_DNA"/>
</dbReference>